<dbReference type="SUPFAM" id="SSF53067">
    <property type="entry name" value="Actin-like ATPase domain"/>
    <property type="match status" value="1"/>
</dbReference>
<dbReference type="PANTHER" id="PTHR18964">
    <property type="entry name" value="ROK (REPRESSOR, ORF, KINASE) FAMILY"/>
    <property type="match status" value="1"/>
</dbReference>
<proteinExistence type="inferred from homology"/>
<evidence type="ECO:0000256" key="1">
    <source>
        <dbReference type="ARBA" id="ARBA00006479"/>
    </source>
</evidence>
<organism evidence="2 3">
    <name type="scientific">Corynebacterium matruchotii</name>
    <dbReference type="NCBI Taxonomy" id="43768"/>
    <lineage>
        <taxon>Bacteria</taxon>
        <taxon>Bacillati</taxon>
        <taxon>Actinomycetota</taxon>
        <taxon>Actinomycetes</taxon>
        <taxon>Mycobacteriales</taxon>
        <taxon>Corynebacteriaceae</taxon>
        <taxon>Corynebacterium</taxon>
    </lineage>
</organism>
<accession>A0A3S5BJF0</accession>
<dbReference type="Pfam" id="PF00480">
    <property type="entry name" value="ROK"/>
    <property type="match status" value="1"/>
</dbReference>
<evidence type="ECO:0000313" key="3">
    <source>
        <dbReference type="Proteomes" id="UP000249886"/>
    </source>
</evidence>
<keyword evidence="2" id="KW-0808">Transferase</keyword>
<reference evidence="2 3" key="1">
    <citation type="submission" date="2018-06" db="EMBL/GenBank/DDBJ databases">
        <authorList>
            <consortium name="Pathogen Informatics"/>
            <person name="Doyle S."/>
        </authorList>
    </citation>
    <scope>NUCLEOTIDE SEQUENCE [LARGE SCALE GENOMIC DNA]</scope>
    <source>
        <strain evidence="2 3">NCTC10254</strain>
    </source>
</reference>
<dbReference type="InterPro" id="IPR000600">
    <property type="entry name" value="ROK"/>
</dbReference>
<dbReference type="EMBL" id="UARK01000002">
    <property type="protein sequence ID" value="SPW27719.1"/>
    <property type="molecule type" value="Genomic_DNA"/>
</dbReference>
<dbReference type="AlphaFoldDB" id="A0A3S5BJF0"/>
<dbReference type="PANTHER" id="PTHR18964:SF173">
    <property type="entry name" value="GLUCOKINASE"/>
    <property type="match status" value="1"/>
</dbReference>
<dbReference type="RefSeq" id="WP_005521786.1">
    <property type="nucleotide sequence ID" value="NZ_CAJPQJ010000002.1"/>
</dbReference>
<keyword evidence="2" id="KW-0418">Kinase</keyword>
<name>A0A3S5BJF0_9CORY</name>
<evidence type="ECO:0000313" key="2">
    <source>
        <dbReference type="EMBL" id="SPW27719.1"/>
    </source>
</evidence>
<comment type="caution">
    <text evidence="2">The sequence shown here is derived from an EMBL/GenBank/DDBJ whole genome shotgun (WGS) entry which is preliminary data.</text>
</comment>
<comment type="similarity">
    <text evidence="1">Belongs to the ROK (NagC/XylR) family.</text>
</comment>
<dbReference type="CDD" id="cd24061">
    <property type="entry name" value="ASKHA_NBD_ROK_SgGLK-like"/>
    <property type="match status" value="1"/>
</dbReference>
<dbReference type="InterPro" id="IPR043129">
    <property type="entry name" value="ATPase_NBD"/>
</dbReference>
<dbReference type="GO" id="GO:0004340">
    <property type="term" value="F:glucokinase activity"/>
    <property type="evidence" value="ECO:0007669"/>
    <property type="project" value="UniProtKB-EC"/>
</dbReference>
<gene>
    <name evidence="2" type="primary">glk</name>
    <name evidence="2" type="ORF">NCTC10254_00995</name>
</gene>
<dbReference type="GeneID" id="84574294"/>
<dbReference type="Proteomes" id="UP000249886">
    <property type="component" value="Unassembled WGS sequence"/>
</dbReference>
<dbReference type="Gene3D" id="3.30.420.40">
    <property type="match status" value="2"/>
</dbReference>
<protein>
    <submittedName>
        <fullName evidence="2">Glucose kinase</fullName>
        <ecNumber evidence="2">2.7.1.2</ecNumber>
    </submittedName>
</protein>
<sequence length="318" mass="33504">MSTPVTIGFDIGGTNMRAGAITEAGNIIDSTATEAPHDADELQEGIVRIVNKFRADHCIGAVGLAIAGFLDPDCEIVRFAPHLPWRDRHARAELQAALGVPVRLEHDANAAAWGEYKFGGAQGHDNWVLFALGTGIGATLMQDGNIYRGAFGTAPEFGHIQVVPHGRPCACGKRGCLERYCSGTALEQTARELLADNPITTSILSDHPELTGKTVMDAARQSDPIATAAVTSIAEWLGLALSMVVDILDPGMILIGGGMSADHDVYLPQATEIMAANIVGSGYRPVPTVSTAKLGGNAGMIGVADLARQLFIDKNQQK</sequence>
<dbReference type="EC" id="2.7.1.2" evidence="2"/>